<dbReference type="InterPro" id="IPR000182">
    <property type="entry name" value="GNAT_dom"/>
</dbReference>
<evidence type="ECO:0000256" key="5">
    <source>
        <dbReference type="ARBA" id="ARBA00049880"/>
    </source>
</evidence>
<evidence type="ECO:0000259" key="6">
    <source>
        <dbReference type="PROSITE" id="PS51186"/>
    </source>
</evidence>
<evidence type="ECO:0000256" key="4">
    <source>
        <dbReference type="ARBA" id="ARBA00023315"/>
    </source>
</evidence>
<gene>
    <name evidence="7" type="ORF">ABC974_04840</name>
</gene>
<accession>A0ABU9XZE8</accession>
<dbReference type="SUPFAM" id="SSF55729">
    <property type="entry name" value="Acyl-CoA N-acyltransferases (Nat)"/>
    <property type="match status" value="1"/>
</dbReference>
<evidence type="ECO:0000256" key="3">
    <source>
        <dbReference type="ARBA" id="ARBA00022679"/>
    </source>
</evidence>
<evidence type="ECO:0000313" key="7">
    <source>
        <dbReference type="EMBL" id="MEN2788944.1"/>
    </source>
</evidence>
<feature type="domain" description="N-acetyltransferase" evidence="6">
    <location>
        <begin position="8"/>
        <end position="175"/>
    </location>
</feature>
<proteinExistence type="predicted"/>
<protein>
    <submittedName>
        <fullName evidence="7">GNAT family N-acetyltransferase</fullName>
    </submittedName>
</protein>
<evidence type="ECO:0000256" key="1">
    <source>
        <dbReference type="ARBA" id="ARBA00022491"/>
    </source>
</evidence>
<keyword evidence="1" id="KW-0678">Repressor</keyword>
<comment type="caution">
    <text evidence="7">The sequence shown here is derived from an EMBL/GenBank/DDBJ whole genome shotgun (WGS) entry which is preliminary data.</text>
</comment>
<dbReference type="Proteomes" id="UP001419910">
    <property type="component" value="Unassembled WGS sequence"/>
</dbReference>
<comment type="catalytic activity">
    <reaction evidence="5">
        <text>glycyl-tRNA(Gly) + acetyl-CoA = N-acetylglycyl-tRNA(Gly) + CoA + H(+)</text>
        <dbReference type="Rhea" id="RHEA:81867"/>
        <dbReference type="Rhea" id="RHEA-COMP:9683"/>
        <dbReference type="Rhea" id="RHEA-COMP:19766"/>
        <dbReference type="ChEBI" id="CHEBI:15378"/>
        <dbReference type="ChEBI" id="CHEBI:57287"/>
        <dbReference type="ChEBI" id="CHEBI:57288"/>
        <dbReference type="ChEBI" id="CHEBI:78522"/>
        <dbReference type="ChEBI" id="CHEBI:232036"/>
    </reaction>
</comment>
<dbReference type="PANTHER" id="PTHR36449">
    <property type="entry name" value="ACETYLTRANSFERASE-RELATED"/>
    <property type="match status" value="1"/>
</dbReference>
<sequence>MTSRASQPRYAEPAPIAAEHRLDGFNSGKPPLDTWLRTRALDNEGRASRTYVVVAKSGPQAGAVVAYYSLATGGVALSEIRGKYRHNLPNPVPVMVLGRLAVDRRHAGVGLGTALLRQALQRTLDIAQSVGVRMLMVHAIDDDAVAFYLRFGFHLFPAGSRTLYLPVEEIAGSLG</sequence>
<evidence type="ECO:0000256" key="2">
    <source>
        <dbReference type="ARBA" id="ARBA00022649"/>
    </source>
</evidence>
<dbReference type="InterPro" id="IPR016181">
    <property type="entry name" value="Acyl_CoA_acyltransferase"/>
</dbReference>
<dbReference type="Gene3D" id="3.40.630.30">
    <property type="match status" value="1"/>
</dbReference>
<dbReference type="EMBL" id="JBDIME010000003">
    <property type="protein sequence ID" value="MEN2788944.1"/>
    <property type="molecule type" value="Genomic_DNA"/>
</dbReference>
<dbReference type="PANTHER" id="PTHR36449:SF1">
    <property type="entry name" value="ACETYLTRANSFERASE"/>
    <property type="match status" value="1"/>
</dbReference>
<dbReference type="Pfam" id="PF00583">
    <property type="entry name" value="Acetyltransf_1"/>
    <property type="match status" value="1"/>
</dbReference>
<evidence type="ECO:0000313" key="8">
    <source>
        <dbReference type="Proteomes" id="UP001419910"/>
    </source>
</evidence>
<dbReference type="RefSeq" id="WP_343891604.1">
    <property type="nucleotide sequence ID" value="NZ_BAAAEH010000047.1"/>
</dbReference>
<name>A0ABU9XZE8_9SPHN</name>
<keyword evidence="4" id="KW-0012">Acyltransferase</keyword>
<organism evidence="7 8">
    <name type="scientific">Sphingomonas oligophenolica</name>
    <dbReference type="NCBI Taxonomy" id="301154"/>
    <lineage>
        <taxon>Bacteria</taxon>
        <taxon>Pseudomonadati</taxon>
        <taxon>Pseudomonadota</taxon>
        <taxon>Alphaproteobacteria</taxon>
        <taxon>Sphingomonadales</taxon>
        <taxon>Sphingomonadaceae</taxon>
        <taxon>Sphingomonas</taxon>
    </lineage>
</organism>
<keyword evidence="3" id="KW-0808">Transferase</keyword>
<dbReference type="PROSITE" id="PS51186">
    <property type="entry name" value="GNAT"/>
    <property type="match status" value="1"/>
</dbReference>
<keyword evidence="2" id="KW-1277">Toxin-antitoxin system</keyword>
<reference evidence="7 8" key="1">
    <citation type="submission" date="2024-05" db="EMBL/GenBank/DDBJ databases">
        <authorList>
            <person name="Liu Q."/>
            <person name="Xin Y.-H."/>
        </authorList>
    </citation>
    <scope>NUCLEOTIDE SEQUENCE [LARGE SCALE GENOMIC DNA]</scope>
    <source>
        <strain evidence="7 8">CGMCC 1.10181</strain>
    </source>
</reference>
<keyword evidence="8" id="KW-1185">Reference proteome</keyword>